<comment type="caution">
    <text evidence="2">The sequence shown here is derived from an EMBL/GenBank/DDBJ whole genome shotgun (WGS) entry which is preliminary data.</text>
</comment>
<dbReference type="GO" id="GO:0005525">
    <property type="term" value="F:GTP binding"/>
    <property type="evidence" value="ECO:0007669"/>
    <property type="project" value="InterPro"/>
</dbReference>
<evidence type="ECO:0000313" key="3">
    <source>
        <dbReference type="Proteomes" id="UP000663888"/>
    </source>
</evidence>
<dbReference type="Gene3D" id="3.40.50.300">
    <property type="entry name" value="P-loop containing nucleotide triphosphate hydrolases"/>
    <property type="match status" value="1"/>
</dbReference>
<protein>
    <recommendedName>
        <fullName evidence="1">G domain-containing protein</fullName>
    </recommendedName>
</protein>
<dbReference type="SUPFAM" id="SSF52540">
    <property type="entry name" value="P-loop containing nucleoside triphosphate hydrolases"/>
    <property type="match status" value="1"/>
</dbReference>
<name>A0A8H3CJS0_9AGAM</name>
<sequence>MENYVLTFGALSASIHTPNRVFGLSGVGKTKFINTVTGSTLAVSNTIDSVTENSTSTDIPILDIGQARIQLVDMPGFGDTRDDDEVKVFRNIAEWLSVSFREGKKVSGIIYLRSIQEARVLRAETKLMQMVKDLCGDDNLNHVVLVTNRWCLDAEQEEEEREQQIVSDPTRFGTSRLKSVQVRRLKNKYTKEDAQGIVEIFENIPSITLQIQQEMQDAGRSFDKTTAASRIDVDLHVRSNELAKEIERNESRLQSMHAEIVQRQCDGGGGGCVIM</sequence>
<proteinExistence type="predicted"/>
<dbReference type="InterPro" id="IPR027417">
    <property type="entry name" value="P-loop_NTPase"/>
</dbReference>
<gene>
    <name evidence="2" type="ORF">RDB_LOCUS135742</name>
</gene>
<evidence type="ECO:0000313" key="2">
    <source>
        <dbReference type="EMBL" id="CAE6488625.1"/>
    </source>
</evidence>
<reference evidence="2" key="1">
    <citation type="submission" date="2021-01" db="EMBL/GenBank/DDBJ databases">
        <authorList>
            <person name="Kaushik A."/>
        </authorList>
    </citation>
    <scope>NUCLEOTIDE SEQUENCE</scope>
    <source>
        <strain evidence="2">AG4-R118</strain>
    </source>
</reference>
<dbReference type="EMBL" id="CAJMWX010001433">
    <property type="protein sequence ID" value="CAE6488625.1"/>
    <property type="molecule type" value="Genomic_DNA"/>
</dbReference>
<organism evidence="2 3">
    <name type="scientific">Rhizoctonia solani</name>
    <dbReference type="NCBI Taxonomy" id="456999"/>
    <lineage>
        <taxon>Eukaryota</taxon>
        <taxon>Fungi</taxon>
        <taxon>Dikarya</taxon>
        <taxon>Basidiomycota</taxon>
        <taxon>Agaricomycotina</taxon>
        <taxon>Agaricomycetes</taxon>
        <taxon>Cantharellales</taxon>
        <taxon>Ceratobasidiaceae</taxon>
        <taxon>Rhizoctonia</taxon>
    </lineage>
</organism>
<dbReference type="AlphaFoldDB" id="A0A8H3CJS0"/>
<feature type="domain" description="G" evidence="1">
    <location>
        <begin position="21"/>
        <end position="129"/>
    </location>
</feature>
<accession>A0A8H3CJS0</accession>
<dbReference type="Proteomes" id="UP000663888">
    <property type="component" value="Unassembled WGS sequence"/>
</dbReference>
<dbReference type="CDD" id="cd00882">
    <property type="entry name" value="Ras_like_GTPase"/>
    <property type="match status" value="1"/>
</dbReference>
<dbReference type="InterPro" id="IPR006073">
    <property type="entry name" value="GTP-bd"/>
</dbReference>
<evidence type="ECO:0000259" key="1">
    <source>
        <dbReference type="Pfam" id="PF01926"/>
    </source>
</evidence>
<dbReference type="Pfam" id="PF01926">
    <property type="entry name" value="MMR_HSR1"/>
    <property type="match status" value="1"/>
</dbReference>